<dbReference type="PANTHER" id="PTHR24214:SF38">
    <property type="entry name" value="PDZ AND LIM DOMAIN PROTEIN ZASP-RELATED"/>
    <property type="match status" value="1"/>
</dbReference>
<evidence type="ECO:0000256" key="4">
    <source>
        <dbReference type="SAM" id="MobiDB-lite"/>
    </source>
</evidence>
<dbReference type="Proteomes" id="UP001174136">
    <property type="component" value="Unassembled WGS sequence"/>
</dbReference>
<dbReference type="InterPro" id="IPR036034">
    <property type="entry name" value="PDZ_sf"/>
</dbReference>
<dbReference type="SMART" id="SM00735">
    <property type="entry name" value="ZM"/>
    <property type="match status" value="1"/>
</dbReference>
<evidence type="ECO:0000256" key="2">
    <source>
        <dbReference type="ARBA" id="ARBA00022490"/>
    </source>
</evidence>
<dbReference type="Gene3D" id="2.30.42.10">
    <property type="match status" value="1"/>
</dbReference>
<dbReference type="InterPro" id="IPR001478">
    <property type="entry name" value="PDZ"/>
</dbReference>
<evidence type="ECO:0000259" key="5">
    <source>
        <dbReference type="PROSITE" id="PS50106"/>
    </source>
</evidence>
<dbReference type="Pfam" id="PF00595">
    <property type="entry name" value="PDZ"/>
    <property type="match status" value="1"/>
</dbReference>
<feature type="compositionally biased region" description="Polar residues" evidence="4">
    <location>
        <begin position="251"/>
        <end position="275"/>
    </location>
</feature>
<feature type="compositionally biased region" description="Polar residues" evidence="4">
    <location>
        <begin position="333"/>
        <end position="343"/>
    </location>
</feature>
<dbReference type="GO" id="GO:0007507">
    <property type="term" value="P:heart development"/>
    <property type="evidence" value="ECO:0007669"/>
    <property type="project" value="TreeGrafter"/>
</dbReference>
<dbReference type="SMART" id="SM00228">
    <property type="entry name" value="PDZ"/>
    <property type="match status" value="1"/>
</dbReference>
<evidence type="ECO:0000256" key="1">
    <source>
        <dbReference type="ARBA" id="ARBA00004216"/>
    </source>
</evidence>
<feature type="region of interest" description="Disordered" evidence="4">
    <location>
        <begin position="221"/>
        <end position="343"/>
    </location>
</feature>
<comment type="caution">
    <text evidence="6">The sequence shown here is derived from an EMBL/GenBank/DDBJ whole genome shotgun (WGS) entry which is preliminary data.</text>
</comment>
<dbReference type="InterPro" id="IPR031847">
    <property type="entry name" value="PDLI1-4/Zasp-like_mid"/>
</dbReference>
<protein>
    <submittedName>
        <fullName evidence="6">LIM domain-binding protein 3</fullName>
    </submittedName>
</protein>
<dbReference type="GO" id="GO:0003779">
    <property type="term" value="F:actin binding"/>
    <property type="evidence" value="ECO:0007669"/>
    <property type="project" value="TreeGrafter"/>
</dbReference>
<dbReference type="InterPro" id="IPR050604">
    <property type="entry name" value="PDZ-LIM_domain"/>
</dbReference>
<keyword evidence="3" id="KW-0862">Zinc</keyword>
<dbReference type="Pfam" id="PF15936">
    <property type="entry name" value="DUF4749"/>
    <property type="match status" value="1"/>
</dbReference>
<feature type="compositionally biased region" description="Pro residues" evidence="4">
    <location>
        <begin position="286"/>
        <end position="300"/>
    </location>
</feature>
<keyword evidence="3" id="KW-0479">Metal-binding</keyword>
<gene>
    <name evidence="6" type="primary">LDB3_1</name>
    <name evidence="6" type="ORF">N1851_026516</name>
</gene>
<dbReference type="PROSITE" id="PS50106">
    <property type="entry name" value="PDZ"/>
    <property type="match status" value="1"/>
</dbReference>
<sequence>MTFGCCQALLPGVQHVGLLGDHITPKILLFLKPGIVRLLEPEIPQQDNETFPSLPRGLRPGPTPRRWRGWGACPWARGVPVGVGVSVGRVLLLSCSLLWRMSTYNVSLVGPGPWGFRLQGGKDFNMPLTISRITPGSKASMGSLVQGDVIVAIDGVATEGMTHLEAQNRIKMAACNLALTMTNLPPGLPKPLEVGGGASLQYNSPIGLYSQEAIIDAMAGQSQSKGHDMGTANRPPCTKPRPINKPRPLRCTSSEPHPLRCTSSKPRPLRCTSSKPRPPQMYQQQAPPPQMYQQQPPPPQMYQQQAPPMQQPPPMQQSSMQFPVGPPAPKVVSTASIHPTQPGTPHFIYLYARGTSCSDI</sequence>
<reference evidence="6" key="1">
    <citation type="journal article" date="2023" name="Front. Mar. Sci.">
        <title>A new Merluccius polli reference genome to investigate the effects of global change in West African waters.</title>
        <authorList>
            <person name="Mateo J.L."/>
            <person name="Blanco-Fernandez C."/>
            <person name="Garcia-Vazquez E."/>
            <person name="Machado-Schiaffino G."/>
        </authorList>
    </citation>
    <scope>NUCLEOTIDE SEQUENCE</scope>
    <source>
        <strain evidence="6">C29</strain>
        <tissue evidence="6">Fin</tissue>
    </source>
</reference>
<proteinExistence type="predicted"/>
<dbReference type="PANTHER" id="PTHR24214">
    <property type="entry name" value="PDZ AND LIM DOMAIN PROTEIN ZASP"/>
    <property type="match status" value="1"/>
</dbReference>
<dbReference type="GO" id="GO:0030036">
    <property type="term" value="P:actin cytoskeleton organization"/>
    <property type="evidence" value="ECO:0007669"/>
    <property type="project" value="TreeGrafter"/>
</dbReference>
<dbReference type="FunFam" id="2.30.42.10:FF:000019">
    <property type="entry name" value="LIM domain binding 3 isoform 1"/>
    <property type="match status" value="1"/>
</dbReference>
<dbReference type="GO" id="GO:0031941">
    <property type="term" value="C:filamentous actin"/>
    <property type="evidence" value="ECO:0007669"/>
    <property type="project" value="TreeGrafter"/>
</dbReference>
<dbReference type="GO" id="GO:0001725">
    <property type="term" value="C:stress fiber"/>
    <property type="evidence" value="ECO:0007669"/>
    <property type="project" value="TreeGrafter"/>
</dbReference>
<evidence type="ECO:0000313" key="7">
    <source>
        <dbReference type="Proteomes" id="UP001174136"/>
    </source>
</evidence>
<dbReference type="SUPFAM" id="SSF50156">
    <property type="entry name" value="PDZ domain-like"/>
    <property type="match status" value="1"/>
</dbReference>
<dbReference type="AlphaFoldDB" id="A0AA47MBZ5"/>
<dbReference type="GO" id="GO:0005912">
    <property type="term" value="C:adherens junction"/>
    <property type="evidence" value="ECO:0007669"/>
    <property type="project" value="TreeGrafter"/>
</dbReference>
<evidence type="ECO:0000313" key="6">
    <source>
        <dbReference type="EMBL" id="KAK0137291.1"/>
    </source>
</evidence>
<dbReference type="CDD" id="cd06753">
    <property type="entry name" value="PDZ_PDLIM-like"/>
    <property type="match status" value="1"/>
</dbReference>
<accession>A0AA47MBZ5</accession>
<comment type="subcellular location">
    <subcellularLocation>
        <location evidence="1">Cytoplasm</location>
        <location evidence="1">Myofibril</location>
        <location evidence="1">Sarcomere</location>
        <location evidence="1">Z line</location>
    </subcellularLocation>
</comment>
<dbReference type="EMBL" id="JAOPHQ010004908">
    <property type="protein sequence ID" value="KAK0137291.1"/>
    <property type="molecule type" value="Genomic_DNA"/>
</dbReference>
<dbReference type="GO" id="GO:0061061">
    <property type="term" value="P:muscle structure development"/>
    <property type="evidence" value="ECO:0007669"/>
    <property type="project" value="TreeGrafter"/>
</dbReference>
<dbReference type="GO" id="GO:0030018">
    <property type="term" value="C:Z disc"/>
    <property type="evidence" value="ECO:0007669"/>
    <property type="project" value="UniProtKB-SubCell"/>
</dbReference>
<name>A0AA47MBZ5_MERPO</name>
<keyword evidence="3" id="KW-0440">LIM domain</keyword>
<feature type="domain" description="PDZ" evidence="5">
    <location>
        <begin position="112"/>
        <end position="185"/>
    </location>
</feature>
<organism evidence="6 7">
    <name type="scientific">Merluccius polli</name>
    <name type="common">Benguela hake</name>
    <name type="synonym">Merluccius cadenati</name>
    <dbReference type="NCBI Taxonomy" id="89951"/>
    <lineage>
        <taxon>Eukaryota</taxon>
        <taxon>Metazoa</taxon>
        <taxon>Chordata</taxon>
        <taxon>Craniata</taxon>
        <taxon>Vertebrata</taxon>
        <taxon>Euteleostomi</taxon>
        <taxon>Actinopterygii</taxon>
        <taxon>Neopterygii</taxon>
        <taxon>Teleostei</taxon>
        <taxon>Neoteleostei</taxon>
        <taxon>Acanthomorphata</taxon>
        <taxon>Zeiogadaria</taxon>
        <taxon>Gadariae</taxon>
        <taxon>Gadiformes</taxon>
        <taxon>Gadoidei</taxon>
        <taxon>Merlucciidae</taxon>
        <taxon>Merluccius</taxon>
    </lineage>
</organism>
<keyword evidence="7" id="KW-1185">Reference proteome</keyword>
<keyword evidence="2" id="KW-0963">Cytoplasm</keyword>
<evidence type="ECO:0000256" key="3">
    <source>
        <dbReference type="ARBA" id="ARBA00023038"/>
    </source>
</evidence>
<dbReference type="GO" id="GO:0051371">
    <property type="term" value="F:muscle alpha-actinin binding"/>
    <property type="evidence" value="ECO:0007669"/>
    <property type="project" value="TreeGrafter"/>
</dbReference>
<dbReference type="InterPro" id="IPR006643">
    <property type="entry name" value="Zasp-like_motif"/>
</dbReference>